<reference evidence="4 5" key="1">
    <citation type="submission" date="2019-03" db="EMBL/GenBank/DDBJ databases">
        <title>Genomic analyses of the natural microbiome of Caenorhabditis elegans.</title>
        <authorList>
            <person name="Samuel B."/>
        </authorList>
    </citation>
    <scope>NUCLEOTIDE SEQUENCE [LARGE SCALE GENOMIC DNA]</scope>
    <source>
        <strain evidence="4 5">JUb65</strain>
    </source>
</reference>
<evidence type="ECO:0000259" key="3">
    <source>
        <dbReference type="Pfam" id="PF05532"/>
    </source>
</evidence>
<protein>
    <submittedName>
        <fullName evidence="4">CsbD-like protein</fullName>
    </submittedName>
</protein>
<evidence type="ECO:0000313" key="4">
    <source>
        <dbReference type="EMBL" id="TDN45341.1"/>
    </source>
</evidence>
<sequence length="67" mass="6866">MAGIEDVKNAAAKAAGKAKEAVGNVTDNDRLKAEGKTDQVKADTKQAGTDAKDAVHGVADSLKNNDK</sequence>
<comment type="caution">
    <text evidence="4">The sequence shown here is derived from an EMBL/GenBank/DDBJ whole genome shotgun (WGS) entry which is preliminary data.</text>
</comment>
<dbReference type="STRING" id="2035.RU06_02730"/>
<evidence type="ECO:0000313" key="5">
    <source>
        <dbReference type="Proteomes" id="UP000295764"/>
    </source>
</evidence>
<dbReference type="OrthoDB" id="2143260at2"/>
<feature type="region of interest" description="Disordered" evidence="2">
    <location>
        <begin position="13"/>
        <end position="67"/>
    </location>
</feature>
<feature type="domain" description="CsbD-like" evidence="3">
    <location>
        <begin position="6"/>
        <end position="56"/>
    </location>
</feature>
<dbReference type="AlphaFoldDB" id="A0A4R6DKK5"/>
<dbReference type="Gene3D" id="1.10.1470.10">
    <property type="entry name" value="YjbJ"/>
    <property type="match status" value="1"/>
</dbReference>
<name>A0A4R6DKK5_9MICO</name>
<dbReference type="SUPFAM" id="SSF69047">
    <property type="entry name" value="Hypothetical protein YjbJ"/>
    <property type="match status" value="1"/>
</dbReference>
<dbReference type="RefSeq" id="WP_133519148.1">
    <property type="nucleotide sequence ID" value="NZ_SNVW01000003.1"/>
</dbReference>
<accession>A0A4R6DKK5</accession>
<gene>
    <name evidence="4" type="ORF">EDF64_103265</name>
</gene>
<dbReference type="InterPro" id="IPR036629">
    <property type="entry name" value="YjbJ_sf"/>
</dbReference>
<dbReference type="InterPro" id="IPR008462">
    <property type="entry name" value="CsbD"/>
</dbReference>
<dbReference type="EMBL" id="SNVW01000003">
    <property type="protein sequence ID" value="TDN45341.1"/>
    <property type="molecule type" value="Genomic_DNA"/>
</dbReference>
<proteinExistence type="inferred from homology"/>
<evidence type="ECO:0000256" key="1">
    <source>
        <dbReference type="ARBA" id="ARBA00009129"/>
    </source>
</evidence>
<comment type="similarity">
    <text evidence="1">Belongs to the UPF0337 (CsbD) family.</text>
</comment>
<dbReference type="Proteomes" id="UP000295764">
    <property type="component" value="Unassembled WGS sequence"/>
</dbReference>
<organism evidence="4 5">
    <name type="scientific">Curtobacterium flaccumfaciens</name>
    <dbReference type="NCBI Taxonomy" id="2035"/>
    <lineage>
        <taxon>Bacteria</taxon>
        <taxon>Bacillati</taxon>
        <taxon>Actinomycetota</taxon>
        <taxon>Actinomycetes</taxon>
        <taxon>Micrococcales</taxon>
        <taxon>Microbacteriaceae</taxon>
        <taxon>Curtobacterium</taxon>
    </lineage>
</organism>
<feature type="compositionally biased region" description="Basic and acidic residues" evidence="2">
    <location>
        <begin position="27"/>
        <end position="55"/>
    </location>
</feature>
<feature type="compositionally biased region" description="Low complexity" evidence="2">
    <location>
        <begin position="13"/>
        <end position="25"/>
    </location>
</feature>
<evidence type="ECO:0000256" key="2">
    <source>
        <dbReference type="SAM" id="MobiDB-lite"/>
    </source>
</evidence>
<dbReference type="Pfam" id="PF05532">
    <property type="entry name" value="CsbD"/>
    <property type="match status" value="1"/>
</dbReference>